<keyword evidence="1" id="KW-0812">Transmembrane</keyword>
<gene>
    <name evidence="2" type="ORF">PENARI_c024G07176</name>
</gene>
<reference evidence="2 3" key="1">
    <citation type="journal article" date="2016" name="Sci. Rep.">
        <title>Penicillium arizonense, a new, genome sequenced fungal species, reveals a high chemical diversity in secreted metabolites.</title>
        <authorList>
            <person name="Grijseels S."/>
            <person name="Nielsen J.C."/>
            <person name="Randelovic M."/>
            <person name="Nielsen J."/>
            <person name="Nielsen K.F."/>
            <person name="Workman M."/>
            <person name="Frisvad J.C."/>
        </authorList>
    </citation>
    <scope>NUCLEOTIDE SEQUENCE [LARGE SCALE GENOMIC DNA]</scope>
    <source>
        <strain evidence="2 3">CBS 141311</strain>
    </source>
</reference>
<keyword evidence="1" id="KW-0472">Membrane</keyword>
<keyword evidence="3" id="KW-1185">Reference proteome</keyword>
<accession>A0A1F5L7W6</accession>
<dbReference type="EMBL" id="LXJU01000024">
    <property type="protein sequence ID" value="OGE49011.1"/>
    <property type="molecule type" value="Genomic_DNA"/>
</dbReference>
<dbReference type="Proteomes" id="UP000177622">
    <property type="component" value="Unassembled WGS sequence"/>
</dbReference>
<evidence type="ECO:0000313" key="2">
    <source>
        <dbReference type="EMBL" id="OGE49011.1"/>
    </source>
</evidence>
<dbReference type="AlphaFoldDB" id="A0A1F5L7W6"/>
<name>A0A1F5L7W6_PENAI</name>
<comment type="caution">
    <text evidence="2">The sequence shown here is derived from an EMBL/GenBank/DDBJ whole genome shotgun (WGS) entry which is preliminary data.</text>
</comment>
<evidence type="ECO:0000313" key="3">
    <source>
        <dbReference type="Proteomes" id="UP000177622"/>
    </source>
</evidence>
<dbReference type="RefSeq" id="XP_022484465.1">
    <property type="nucleotide sequence ID" value="XM_022635696.1"/>
</dbReference>
<sequence length="87" mass="9723">MARRPPSPSIRRVVYRNGSSEWTMQLAVSVLGKSIIYVLSYALVKWVQLYGCPKLFKGGDVVDNITVNDIVSSTTFAILHLPDELIQ</sequence>
<keyword evidence="1" id="KW-1133">Transmembrane helix</keyword>
<organism evidence="2 3">
    <name type="scientific">Penicillium arizonense</name>
    <dbReference type="NCBI Taxonomy" id="1835702"/>
    <lineage>
        <taxon>Eukaryota</taxon>
        <taxon>Fungi</taxon>
        <taxon>Dikarya</taxon>
        <taxon>Ascomycota</taxon>
        <taxon>Pezizomycotina</taxon>
        <taxon>Eurotiomycetes</taxon>
        <taxon>Eurotiomycetidae</taxon>
        <taxon>Eurotiales</taxon>
        <taxon>Aspergillaceae</taxon>
        <taxon>Penicillium</taxon>
    </lineage>
</organism>
<evidence type="ECO:0000256" key="1">
    <source>
        <dbReference type="SAM" id="Phobius"/>
    </source>
</evidence>
<protein>
    <submittedName>
        <fullName evidence="2">Uncharacterized protein</fullName>
    </submittedName>
</protein>
<proteinExistence type="predicted"/>
<dbReference type="GeneID" id="34580430"/>
<feature type="transmembrane region" description="Helical" evidence="1">
    <location>
        <begin position="22"/>
        <end position="44"/>
    </location>
</feature>